<organism evidence="2 3">
    <name type="scientific">Rhynchospora pubera</name>
    <dbReference type="NCBI Taxonomy" id="906938"/>
    <lineage>
        <taxon>Eukaryota</taxon>
        <taxon>Viridiplantae</taxon>
        <taxon>Streptophyta</taxon>
        <taxon>Embryophyta</taxon>
        <taxon>Tracheophyta</taxon>
        <taxon>Spermatophyta</taxon>
        <taxon>Magnoliopsida</taxon>
        <taxon>Liliopsida</taxon>
        <taxon>Poales</taxon>
        <taxon>Cyperaceae</taxon>
        <taxon>Cyperoideae</taxon>
        <taxon>Rhynchosporeae</taxon>
        <taxon>Rhynchospora</taxon>
    </lineage>
</organism>
<evidence type="ECO:0000313" key="3">
    <source>
        <dbReference type="Proteomes" id="UP001140206"/>
    </source>
</evidence>
<protein>
    <submittedName>
        <fullName evidence="2">RNA-directed DNA polymerase (Reverse transcriptase)-related family protein</fullName>
    </submittedName>
</protein>
<dbReference type="EMBL" id="JAMFTS010000004">
    <property type="protein sequence ID" value="KAJ4762674.1"/>
    <property type="molecule type" value="Genomic_DNA"/>
</dbReference>
<name>A0AAV8D3V5_9POAL</name>
<sequence length="983" mass="111878">MSRLDRILLSPQWLSSFPVLNLEALPTIVSDHVPLRLHCKQPAPMPKRLRMELFWFDHSDFHSITDNTWISYQNQPAAQRFFSKNNALQKHLSTWHKSSFPHINVHLSNAKTFISLFDSLEEFRCLTPLELKTRVLMKERAYCLANIVEKRWHQRARVKWLKCGDRNTKYFHATASAKMRKKRISNLLVEDQLLTDPRAILHAFTEYYSSLLGRSVPVHSCSLHTLYGERLLLSHLDSPFSVFEIQKAVVNLANNKASGPDGLPNEFAKIKWDVVKQDIINIFSDLFHGNLILDGLNFAHITLLPKTTDANTLTSFRPISIINYIPKLIAKVLANRLASVIDRLISPTQTGFVKGRLIHENFLAAREIISHLTKSKEPTVLLKIDFYKAFDTVNWCFLYDVLNCFGIPPNFLSWIKLLISTASSALLVNNQVGLTFQHHQGLRQGDPLSPFLFIIVADVLAKMCDAVSTSVPFSISNRLPSPFHILQYADDTLIFSTVKGNAIQALKLTLTMFSLCSGLNLNLSKSTFVPFNLSNQQIEQIKEVLMCDCSNLPLPYLGLPLTACRPSKETYLLLLEKLENKLAGWKNKLLSRAGRLTLVSSILSTIPIFFMSVFKLPVWVIKAIDKIRRGFIWGRSPGGSNGIPLLAWDRVCLPKSFGGFGISNLQLLNLSLLLRWLWRLFDKQTSQWTLIAKLLIASRNQESPLSWSTHGSFFWKDLLQLRHLFSISTIATIGDGKNTLFWYANWGHSHLSFFNGVTRPLAPTLTVHKVLSNPATIIPAPWPQDVHNAIQSLQNIHPTMDTADVLRWIWDSSGSFTVNSAYNMLVSAGKMSCQASSVWKVKLPPSVHIFALLLYHNRLLTQEALLRRNFMVQQGCVLCSTPILETATHLFCDCTYALQLWNKVQSQFPSYVSSGHQHVQALLIDALSEAQSNRGNMKAVVVITTLWALWLERNNRIFRNEERNVDALLHWVVFQQDHFRRFC</sequence>
<dbReference type="PANTHER" id="PTHR33116">
    <property type="entry name" value="REVERSE TRANSCRIPTASE ZINC-BINDING DOMAIN-CONTAINING PROTEIN-RELATED-RELATED"/>
    <property type="match status" value="1"/>
</dbReference>
<accession>A0AAV8D3V5</accession>
<dbReference type="InterPro" id="IPR026960">
    <property type="entry name" value="RVT-Znf"/>
</dbReference>
<gene>
    <name evidence="2" type="ORF">LUZ62_073049</name>
</gene>
<proteinExistence type="predicted"/>
<dbReference type="CDD" id="cd01650">
    <property type="entry name" value="RT_nLTR_like"/>
    <property type="match status" value="1"/>
</dbReference>
<reference evidence="2" key="1">
    <citation type="submission" date="2022-08" db="EMBL/GenBank/DDBJ databases">
        <authorList>
            <person name="Marques A."/>
        </authorList>
    </citation>
    <scope>NUCLEOTIDE SEQUENCE</scope>
    <source>
        <strain evidence="2">RhyPub2mFocal</strain>
        <tissue evidence="2">Leaves</tissue>
    </source>
</reference>
<evidence type="ECO:0000259" key="1">
    <source>
        <dbReference type="PROSITE" id="PS50878"/>
    </source>
</evidence>
<comment type="caution">
    <text evidence="2">The sequence shown here is derived from an EMBL/GenBank/DDBJ whole genome shotgun (WGS) entry which is preliminary data.</text>
</comment>
<dbReference type="SUPFAM" id="SSF56672">
    <property type="entry name" value="DNA/RNA polymerases"/>
    <property type="match status" value="1"/>
</dbReference>
<dbReference type="Proteomes" id="UP001140206">
    <property type="component" value="Chromosome 4"/>
</dbReference>
<dbReference type="InterPro" id="IPR043502">
    <property type="entry name" value="DNA/RNA_pol_sf"/>
</dbReference>
<dbReference type="Pfam" id="PF00078">
    <property type="entry name" value="RVT_1"/>
    <property type="match status" value="1"/>
</dbReference>
<dbReference type="InterPro" id="IPR000477">
    <property type="entry name" value="RT_dom"/>
</dbReference>
<keyword evidence="2" id="KW-0548">Nucleotidyltransferase</keyword>
<keyword evidence="3" id="KW-1185">Reference proteome</keyword>
<dbReference type="GO" id="GO:0003964">
    <property type="term" value="F:RNA-directed DNA polymerase activity"/>
    <property type="evidence" value="ECO:0007669"/>
    <property type="project" value="UniProtKB-KW"/>
</dbReference>
<keyword evidence="2" id="KW-0695">RNA-directed DNA polymerase</keyword>
<dbReference type="AlphaFoldDB" id="A0AAV8D3V5"/>
<dbReference type="Pfam" id="PF13966">
    <property type="entry name" value="zf-RVT"/>
    <property type="match status" value="1"/>
</dbReference>
<dbReference type="PANTHER" id="PTHR33116:SF78">
    <property type="entry name" value="OS12G0587133 PROTEIN"/>
    <property type="match status" value="1"/>
</dbReference>
<dbReference type="PROSITE" id="PS50878">
    <property type="entry name" value="RT_POL"/>
    <property type="match status" value="1"/>
</dbReference>
<feature type="domain" description="Reverse transcriptase" evidence="1">
    <location>
        <begin position="285"/>
        <end position="561"/>
    </location>
</feature>
<keyword evidence="2" id="KW-0808">Transferase</keyword>
<evidence type="ECO:0000313" key="2">
    <source>
        <dbReference type="EMBL" id="KAJ4762674.1"/>
    </source>
</evidence>